<organism evidence="1 2">
    <name type="scientific">Succinivibrio dextrinosolvens DSM 3072</name>
    <dbReference type="NCBI Taxonomy" id="1123324"/>
    <lineage>
        <taxon>Bacteria</taxon>
        <taxon>Pseudomonadati</taxon>
        <taxon>Pseudomonadota</taxon>
        <taxon>Gammaproteobacteria</taxon>
        <taxon>Aeromonadales</taxon>
        <taxon>Succinivibrionaceae</taxon>
        <taxon>Succinivibrio</taxon>
    </lineage>
</organism>
<accession>A0A1T4V7R5</accession>
<dbReference type="STRING" id="83771.SAMN02910357_01991"/>
<dbReference type="Proteomes" id="UP000242432">
    <property type="component" value="Unassembled WGS sequence"/>
</dbReference>
<dbReference type="Pfam" id="PF04317">
    <property type="entry name" value="DUF463"/>
    <property type="match status" value="1"/>
</dbReference>
<protein>
    <recommendedName>
        <fullName evidence="3">YcjX family protein</fullName>
    </recommendedName>
</protein>
<evidence type="ECO:0000313" key="1">
    <source>
        <dbReference type="EMBL" id="SKA60591.1"/>
    </source>
</evidence>
<gene>
    <name evidence="1" type="ORF">SAMN02745213_00910</name>
</gene>
<dbReference type="InterPro" id="IPR007413">
    <property type="entry name" value="YcjX-like"/>
</dbReference>
<dbReference type="RefSeq" id="WP_078928434.1">
    <property type="nucleotide sequence ID" value="NZ_FUXX01000011.1"/>
</dbReference>
<dbReference type="EMBL" id="FUXX01000011">
    <property type="protein sequence ID" value="SKA60591.1"/>
    <property type="molecule type" value="Genomic_DNA"/>
</dbReference>
<keyword evidence="2" id="KW-1185">Reference proteome</keyword>
<name>A0A1T4V7R5_9GAMM</name>
<dbReference type="PANTHER" id="PTHR38605">
    <property type="entry name" value="ATPASE-RELATED"/>
    <property type="match status" value="1"/>
</dbReference>
<evidence type="ECO:0000313" key="2">
    <source>
        <dbReference type="Proteomes" id="UP000242432"/>
    </source>
</evidence>
<dbReference type="AlphaFoldDB" id="A0A1T4V7R5"/>
<dbReference type="PIRSF" id="PIRSF019381">
    <property type="entry name" value="YcjX"/>
    <property type="match status" value="1"/>
</dbReference>
<sequence length="473" mass="54488">MRLFSDPFKTVDRLFDEISDSINEGVNRLFDKEIKIGVTGFSRGGKTAFITSLVNTILNFGNEGITDKLPRFSEYEKSGIYYGGIAPNHDLSVPAFPYHEYYDGLVKSEPIWPVATDNISEIRLEIRFRENRFLMPGEHRNLYIDIWDYPGEWLIDLVLLEQSYEDFSFMMHNQVKKLSKFVKGTEELLSLGSKLDPLRSPDPRLLKESVALYVNWLKECKALGMSLIVPSRQVLPGSLAGAPIIEFMPWLWDIPSDYPKDSLYAVMKKRYESYRKDIVENFYETMFSKLDRQVILIDCFSALKGGKEAFENVNDTFETLLKNFSYGENNLLRRIFSPKIDKVIFAATKADQVTYDEEKHLLSLLRSMVTSASHEIRGQNTNCQYMVLSSIAATKCLEINYDGKNTQVLSTGRDEDKYFYPGSIPSQWSEQSMDDFQKHFILRKLPPPLIKPGDIIPNINMDVMLSYLLKDKL</sequence>
<dbReference type="PANTHER" id="PTHR38605:SF1">
    <property type="entry name" value="ATPASE"/>
    <property type="match status" value="1"/>
</dbReference>
<evidence type="ECO:0008006" key="3">
    <source>
        <dbReference type="Google" id="ProtNLM"/>
    </source>
</evidence>
<proteinExistence type="predicted"/>
<reference evidence="2" key="1">
    <citation type="submission" date="2017-02" db="EMBL/GenBank/DDBJ databases">
        <authorList>
            <person name="Varghese N."/>
            <person name="Submissions S."/>
        </authorList>
    </citation>
    <scope>NUCLEOTIDE SEQUENCE [LARGE SCALE GENOMIC DNA]</scope>
    <source>
        <strain evidence="2">DSM 3072</strain>
    </source>
</reference>